<dbReference type="GO" id="GO:0016020">
    <property type="term" value="C:membrane"/>
    <property type="evidence" value="ECO:0007669"/>
    <property type="project" value="UniProtKB-SubCell"/>
</dbReference>
<protein>
    <submittedName>
        <fullName evidence="9">Plasma-membrane choline transporter</fullName>
    </submittedName>
</protein>
<dbReference type="Proteomes" id="UP000221165">
    <property type="component" value="Unassembled WGS sequence"/>
</dbReference>
<evidence type="ECO:0000256" key="1">
    <source>
        <dbReference type="ARBA" id="ARBA00004141"/>
    </source>
</evidence>
<evidence type="ECO:0000256" key="4">
    <source>
        <dbReference type="ARBA" id="ARBA00022989"/>
    </source>
</evidence>
<comment type="similarity">
    <text evidence="2">Belongs to the CTL (choline transporter-like) family.</text>
</comment>
<feature type="region of interest" description="Disordered" evidence="7">
    <location>
        <begin position="126"/>
        <end position="151"/>
    </location>
</feature>
<dbReference type="PANTHER" id="PTHR12385:SF14">
    <property type="entry name" value="CHOLINE TRANSPORTER-LIKE 2"/>
    <property type="match status" value="1"/>
</dbReference>
<keyword evidence="10" id="KW-1185">Reference proteome</keyword>
<evidence type="ECO:0000313" key="9">
    <source>
        <dbReference type="EMBL" id="PHJ23761.1"/>
    </source>
</evidence>
<feature type="region of interest" description="Disordered" evidence="7">
    <location>
        <begin position="10"/>
        <end position="47"/>
    </location>
</feature>
<gene>
    <name evidence="9" type="ORF">CSUI_002393</name>
</gene>
<feature type="transmembrane region" description="Helical" evidence="8">
    <location>
        <begin position="737"/>
        <end position="760"/>
    </location>
</feature>
<dbReference type="Pfam" id="PF04515">
    <property type="entry name" value="Choline_transpo"/>
    <property type="match status" value="1"/>
</dbReference>
<feature type="transmembrane region" description="Helical" evidence="8">
    <location>
        <begin position="935"/>
        <end position="958"/>
    </location>
</feature>
<keyword evidence="6" id="KW-0325">Glycoprotein</keyword>
<keyword evidence="3 8" id="KW-0812">Transmembrane</keyword>
<feature type="transmembrane region" description="Helical" evidence="8">
    <location>
        <begin position="808"/>
        <end position="826"/>
    </location>
</feature>
<feature type="compositionally biased region" description="Low complexity" evidence="7">
    <location>
        <begin position="126"/>
        <end position="138"/>
    </location>
</feature>
<dbReference type="InterPro" id="IPR007603">
    <property type="entry name" value="Choline_transptr-like"/>
</dbReference>
<feature type="region of interest" description="Disordered" evidence="7">
    <location>
        <begin position="78"/>
        <end position="102"/>
    </location>
</feature>
<keyword evidence="5 8" id="KW-0472">Membrane</keyword>
<feature type="transmembrane region" description="Helical" evidence="8">
    <location>
        <begin position="595"/>
        <end position="616"/>
    </location>
</feature>
<sequence>MSFFPYAVVSASSGGADDESADQSSASDNSIHGNSSQVFSSRVSPSFSSSSVHQSWGSSGIHSSLTSRQYAAGVDISADTPVPSRHAAAGPEGSWSKRHGIDGGKWEDAAAGLCPPSLPRDVQIVGSSSVRSVSSSNSGHDDPGSSSMLFYPNTGAPFGSTQCSFISGASDMDLSRREDVTDEATQGRGGQGDRRIVGKGQLRSRGPATGYDPDVYFLAEDEEDGVFTGDDGIKHQGYMRSSHATSPFLPGASSVTTSSPMRVPANDPPFAASSLSSSSLYVSLTPPVTSSATSAYSSSRFRQTHDGFSVTNPPSASWNEAATGSGTATLAAIGRAGASRRSRLPSVSSSGAFAEKASVAHEGHFSEFDPHIPPAAPASTSSDDLSDWYTSWEHPFSKRSPLDVSRGPVPNRKCTDLFFFCLFLVAWVGVGIALVVRLLPGPSPIMRLTAGIDWKGRVCGYDEEVRDYPFVYWPAKQQPATPLDVELSACSIVPVCTKKCPVYFSSVREKGACSPDAEAAGLCTWYGGAPTASLLRRYCLFVTPDGKAKDHGLLSSWIRWIGDLDLVWMLVIVVPVAALLLGYFFMWLLQKAAHMMVAGIVMLLELLLIGCSYEFYRAYSSSSSKSKLSSFHTSSFASPSSSSYVHFADPLHHLDVALGPYSSRDSRSSSDFSRPASIPFSLGEGEIPSDAAFIAVPPTVAFSMLGATGSLALGILCSLCAISIAVCAVIFRRELQMSTSVLTAAAMLLQQAPVKFLLLLPLAAASALATHSALLLTAVSHILALGPISTLPLSTCIPALSPWLRLPVIPWSSTVLLIALLFLALWTGGLLNALCRMIIAYYSSAWYFMPRHMPDRRELLKIKAGEAARVVFSYHLGSAALGGLILSTVQLLKCLLGWAKYRSVRRNHSIAKRVFFRLCNCIACLYTPVKYITPTAFVFVALLGQPLLQASCTAVATLTRYGYE</sequence>
<feature type="transmembrane region" description="Helical" evidence="8">
    <location>
        <begin position="566"/>
        <end position="589"/>
    </location>
</feature>
<feature type="transmembrane region" description="Helical" evidence="8">
    <location>
        <begin position="417"/>
        <end position="439"/>
    </location>
</feature>
<comment type="subcellular location">
    <subcellularLocation>
        <location evidence="1">Membrane</location>
        <topology evidence="1">Multi-pass membrane protein</topology>
    </subcellularLocation>
</comment>
<feature type="compositionally biased region" description="Low complexity" evidence="7">
    <location>
        <begin position="22"/>
        <end position="47"/>
    </location>
</feature>
<reference evidence="9 10" key="1">
    <citation type="journal article" date="2017" name="Int. J. Parasitol.">
        <title>The genome of the protozoan parasite Cystoisospora suis and a reverse vaccinology approach to identify vaccine candidates.</title>
        <authorList>
            <person name="Palmieri N."/>
            <person name="Shrestha A."/>
            <person name="Ruttkowski B."/>
            <person name="Beck T."/>
            <person name="Vogl C."/>
            <person name="Tomley F."/>
            <person name="Blake D.P."/>
            <person name="Joachim A."/>
        </authorList>
    </citation>
    <scope>NUCLEOTIDE SEQUENCE [LARGE SCALE GENOMIC DNA]</scope>
    <source>
        <strain evidence="9 10">Wien I</strain>
    </source>
</reference>
<evidence type="ECO:0000256" key="2">
    <source>
        <dbReference type="ARBA" id="ARBA00007168"/>
    </source>
</evidence>
<accession>A0A2C6KI97</accession>
<dbReference type="EMBL" id="MIGC01001016">
    <property type="protein sequence ID" value="PHJ23761.1"/>
    <property type="molecule type" value="Genomic_DNA"/>
</dbReference>
<keyword evidence="4 8" id="KW-1133">Transmembrane helix</keyword>
<feature type="transmembrane region" description="Helical" evidence="8">
    <location>
        <begin position="879"/>
        <end position="898"/>
    </location>
</feature>
<dbReference type="GO" id="GO:0022857">
    <property type="term" value="F:transmembrane transporter activity"/>
    <property type="evidence" value="ECO:0007669"/>
    <property type="project" value="InterPro"/>
</dbReference>
<name>A0A2C6KI97_9APIC</name>
<organism evidence="9 10">
    <name type="scientific">Cystoisospora suis</name>
    <dbReference type="NCBI Taxonomy" id="483139"/>
    <lineage>
        <taxon>Eukaryota</taxon>
        <taxon>Sar</taxon>
        <taxon>Alveolata</taxon>
        <taxon>Apicomplexa</taxon>
        <taxon>Conoidasida</taxon>
        <taxon>Coccidia</taxon>
        <taxon>Eucoccidiorida</taxon>
        <taxon>Eimeriorina</taxon>
        <taxon>Sarcocystidae</taxon>
        <taxon>Cystoisospora</taxon>
    </lineage>
</organism>
<evidence type="ECO:0000256" key="7">
    <source>
        <dbReference type="SAM" id="MobiDB-lite"/>
    </source>
</evidence>
<evidence type="ECO:0000256" key="8">
    <source>
        <dbReference type="SAM" id="Phobius"/>
    </source>
</evidence>
<comment type="caution">
    <text evidence="9">The sequence shown here is derived from an EMBL/GenBank/DDBJ whole genome shotgun (WGS) entry which is preliminary data.</text>
</comment>
<dbReference type="GeneID" id="94425806"/>
<dbReference type="PANTHER" id="PTHR12385">
    <property type="entry name" value="CHOLINE TRANSPORTER-LIKE (SLC FAMILY 44)"/>
    <property type="match status" value="1"/>
</dbReference>
<feature type="transmembrane region" description="Helical" evidence="8">
    <location>
        <begin position="711"/>
        <end position="731"/>
    </location>
</feature>
<proteinExistence type="inferred from homology"/>
<evidence type="ECO:0000256" key="3">
    <source>
        <dbReference type="ARBA" id="ARBA00022692"/>
    </source>
</evidence>
<feature type="region of interest" description="Disordered" evidence="7">
    <location>
        <begin position="174"/>
        <end position="205"/>
    </location>
</feature>
<evidence type="ECO:0000313" key="10">
    <source>
        <dbReference type="Proteomes" id="UP000221165"/>
    </source>
</evidence>
<dbReference type="VEuPathDB" id="ToxoDB:CSUI_002393"/>
<evidence type="ECO:0000256" key="6">
    <source>
        <dbReference type="ARBA" id="ARBA00023180"/>
    </source>
</evidence>
<dbReference type="OrthoDB" id="332016at2759"/>
<dbReference type="RefSeq" id="XP_067925435.1">
    <property type="nucleotide sequence ID" value="XM_068062595.1"/>
</dbReference>
<dbReference type="AlphaFoldDB" id="A0A2C6KI97"/>
<evidence type="ECO:0000256" key="5">
    <source>
        <dbReference type="ARBA" id="ARBA00023136"/>
    </source>
</evidence>